<dbReference type="KEGG" id="eex:EZJ17_00780"/>
<feature type="signal peptide" evidence="1">
    <location>
        <begin position="1"/>
        <end position="20"/>
    </location>
</feature>
<keyword evidence="3" id="KW-1185">Reference proteome</keyword>
<proteinExistence type="predicted"/>
<accession>A0AAX1F5Z3</accession>
<dbReference type="Proteomes" id="UP000326695">
    <property type="component" value="Chromosome"/>
</dbReference>
<keyword evidence="1" id="KW-0732">Signal</keyword>
<gene>
    <name evidence="2" type="ORF">EZJ17_00780</name>
</gene>
<dbReference type="AlphaFoldDB" id="A0AAX1F5Z3"/>
<name>A0AAX1F5Z3_9NEIS</name>
<dbReference type="EMBL" id="CP038018">
    <property type="protein sequence ID" value="QED91320.1"/>
    <property type="molecule type" value="Genomic_DNA"/>
</dbReference>
<dbReference type="RefSeq" id="WP_151085910.1">
    <property type="nucleotide sequence ID" value="NZ_CP038018.1"/>
</dbReference>
<sequence>MKLRTLALLTAALLPALAQAEPVQASKQQCLGYLKDGFQITIHTFACDSTAAQDERYKNAFFAAMKQFGQGSCESLVSKAEARAFLNSQTAGKDHEQYCASIKTPVQRSLQRYNSSNR</sequence>
<feature type="chain" id="PRO_5043421203" evidence="1">
    <location>
        <begin position="21"/>
        <end position="118"/>
    </location>
</feature>
<organism evidence="2 3">
    <name type="scientific">Eikenella exigua</name>
    <dbReference type="NCBI Taxonomy" id="2528037"/>
    <lineage>
        <taxon>Bacteria</taxon>
        <taxon>Pseudomonadati</taxon>
        <taxon>Pseudomonadota</taxon>
        <taxon>Betaproteobacteria</taxon>
        <taxon>Neisseriales</taxon>
        <taxon>Neisseriaceae</taxon>
        <taxon>Eikenella</taxon>
    </lineage>
</organism>
<protein>
    <submittedName>
        <fullName evidence="2">Uncharacterized protein</fullName>
    </submittedName>
</protein>
<evidence type="ECO:0000313" key="2">
    <source>
        <dbReference type="EMBL" id="QED91320.1"/>
    </source>
</evidence>
<reference evidence="3" key="1">
    <citation type="journal article" date="2019" name="J. Anim. Genet.">
        <title>Description and whole genome sequencing of Eikenella exigua sp. nov., isolated from brain abscess and blood.</title>
        <authorList>
            <person name="Stormo K.A."/>
            <person name="Nygaard R.M."/>
            <person name="Bruvold T.S."/>
            <person name="Dimmen G."/>
            <person name="Lindemann P.C."/>
            <person name="Jordal S."/>
            <person name="Kommedal O."/>
        </authorList>
    </citation>
    <scope>NUCLEOTIDE SEQUENCE [LARGE SCALE GENOMIC DNA]</scope>
    <source>
        <strain evidence="3">PXX</strain>
    </source>
</reference>
<evidence type="ECO:0000313" key="3">
    <source>
        <dbReference type="Proteomes" id="UP000326695"/>
    </source>
</evidence>
<evidence type="ECO:0000256" key="1">
    <source>
        <dbReference type="SAM" id="SignalP"/>
    </source>
</evidence>